<evidence type="ECO:0000256" key="10">
    <source>
        <dbReference type="ARBA" id="ARBA00023264"/>
    </source>
</evidence>
<evidence type="ECO:0000256" key="7">
    <source>
        <dbReference type="ARBA" id="ARBA00023027"/>
    </source>
</evidence>
<keyword evidence="8" id="KW-0443">Lipid metabolism</keyword>
<dbReference type="GO" id="GO:0008654">
    <property type="term" value="P:phospholipid biosynthetic process"/>
    <property type="evidence" value="ECO:0007669"/>
    <property type="project" value="UniProtKB-KW"/>
</dbReference>
<dbReference type="PANTHER" id="PTHR43616">
    <property type="entry name" value="GLYCEROL DEHYDROGENASE"/>
    <property type="match status" value="1"/>
</dbReference>
<protein>
    <submittedName>
        <fullName evidence="14">Iron-containing alcohol dehydrogenase</fullName>
    </submittedName>
</protein>
<dbReference type="Proteomes" id="UP000000374">
    <property type="component" value="Chromosome"/>
</dbReference>
<dbReference type="KEGG" id="vei:Veis_0902"/>
<evidence type="ECO:0000256" key="11">
    <source>
        <dbReference type="PIRSR" id="PIRSR000112-1"/>
    </source>
</evidence>
<keyword evidence="7 13" id="KW-0520">NAD</keyword>
<evidence type="ECO:0000256" key="1">
    <source>
        <dbReference type="ARBA" id="ARBA00007358"/>
    </source>
</evidence>
<dbReference type="STRING" id="391735.Veis_0902"/>
<organism evidence="14 15">
    <name type="scientific">Verminephrobacter eiseniae (strain EF01-2)</name>
    <dbReference type="NCBI Taxonomy" id="391735"/>
    <lineage>
        <taxon>Bacteria</taxon>
        <taxon>Pseudomonadati</taxon>
        <taxon>Pseudomonadota</taxon>
        <taxon>Betaproteobacteria</taxon>
        <taxon>Burkholderiales</taxon>
        <taxon>Comamonadaceae</taxon>
        <taxon>Verminephrobacter</taxon>
    </lineage>
</organism>
<dbReference type="PROSITE" id="PS00913">
    <property type="entry name" value="ADH_IRON_1"/>
    <property type="match status" value="1"/>
</dbReference>
<keyword evidence="10" id="KW-1208">Phospholipid metabolism</keyword>
<dbReference type="GO" id="GO:0016614">
    <property type="term" value="F:oxidoreductase activity, acting on CH-OH group of donors"/>
    <property type="evidence" value="ECO:0007669"/>
    <property type="project" value="InterPro"/>
</dbReference>
<evidence type="ECO:0000256" key="12">
    <source>
        <dbReference type="PIRSR" id="PIRSR000112-2"/>
    </source>
</evidence>
<dbReference type="GO" id="GO:0046872">
    <property type="term" value="F:metal ion binding"/>
    <property type="evidence" value="ECO:0007669"/>
    <property type="project" value="UniProtKB-KW"/>
</dbReference>
<name>A1WGC4_VEREI</name>
<evidence type="ECO:0000256" key="9">
    <source>
        <dbReference type="ARBA" id="ARBA00023209"/>
    </source>
</evidence>
<keyword evidence="5" id="KW-0521">NADP</keyword>
<feature type="binding site" evidence="13">
    <location>
        <position position="138"/>
    </location>
    <ligand>
        <name>NAD(+)</name>
        <dbReference type="ChEBI" id="CHEBI:57540"/>
    </ligand>
</feature>
<dbReference type="InterPro" id="IPR016205">
    <property type="entry name" value="Glycerol_DH"/>
</dbReference>
<feature type="binding site" evidence="13">
    <location>
        <position position="49"/>
    </location>
    <ligand>
        <name>NAD(+)</name>
        <dbReference type="ChEBI" id="CHEBI:57540"/>
    </ligand>
</feature>
<feature type="binding site" evidence="13">
    <location>
        <begin position="129"/>
        <end position="132"/>
    </location>
    <ligand>
        <name>NAD(+)</name>
        <dbReference type="ChEBI" id="CHEBI:57540"/>
    </ligand>
</feature>
<dbReference type="Gene3D" id="1.20.1090.10">
    <property type="entry name" value="Dehydroquinate synthase-like - alpha domain"/>
    <property type="match status" value="1"/>
</dbReference>
<evidence type="ECO:0000313" key="15">
    <source>
        <dbReference type="Proteomes" id="UP000000374"/>
    </source>
</evidence>
<evidence type="ECO:0000256" key="2">
    <source>
        <dbReference type="ARBA" id="ARBA00022490"/>
    </source>
</evidence>
<feature type="binding site" evidence="11">
    <location>
        <position position="184"/>
    </location>
    <ligand>
        <name>glycerol</name>
        <dbReference type="ChEBI" id="CHEBI:17754"/>
    </ligand>
</feature>
<dbReference type="EMBL" id="CP000542">
    <property type="protein sequence ID" value="ABM56681.1"/>
    <property type="molecule type" value="Genomic_DNA"/>
</dbReference>
<keyword evidence="2" id="KW-0963">Cytoplasm</keyword>
<gene>
    <name evidence="14" type="ordered locus">Veis_0902</name>
</gene>
<feature type="binding site" evidence="11">
    <location>
        <position position="284"/>
    </location>
    <ligand>
        <name>glycerol</name>
        <dbReference type="ChEBI" id="CHEBI:17754"/>
    </ligand>
</feature>
<dbReference type="InterPro" id="IPR032837">
    <property type="entry name" value="G1PDH"/>
</dbReference>
<comment type="similarity">
    <text evidence="1">Belongs to the iron-containing alcohol dehydrogenase family.</text>
</comment>
<keyword evidence="15" id="KW-1185">Reference proteome</keyword>
<accession>A1WGC4</accession>
<evidence type="ECO:0000256" key="4">
    <source>
        <dbReference type="ARBA" id="ARBA00022723"/>
    </source>
</evidence>
<keyword evidence="3" id="KW-0444">Lipid biosynthesis</keyword>
<dbReference type="eggNOG" id="COG0371">
    <property type="taxonomic scope" value="Bacteria"/>
</dbReference>
<dbReference type="Pfam" id="PF13685">
    <property type="entry name" value="Fe-ADH_2"/>
    <property type="match status" value="1"/>
</dbReference>
<feature type="binding site" evidence="11">
    <location>
        <position position="267"/>
    </location>
    <ligand>
        <name>glycerol</name>
        <dbReference type="ChEBI" id="CHEBI:17754"/>
    </ligand>
</feature>
<keyword evidence="4 11" id="KW-0479">Metal-binding</keyword>
<dbReference type="InterPro" id="IPR018211">
    <property type="entry name" value="ADH_Fe_CS"/>
</dbReference>
<evidence type="ECO:0000313" key="14">
    <source>
        <dbReference type="EMBL" id="ABM56681.1"/>
    </source>
</evidence>
<keyword evidence="11" id="KW-0862">Zinc</keyword>
<dbReference type="PIRSF" id="PIRSF000112">
    <property type="entry name" value="Glycerol_dehydrogenase"/>
    <property type="match status" value="1"/>
</dbReference>
<feature type="binding site" evidence="12">
    <location>
        <position position="134"/>
    </location>
    <ligand>
        <name>glycerol</name>
        <dbReference type="ChEBI" id="CHEBI:17754"/>
    </ligand>
</feature>
<feature type="binding site" evidence="13">
    <location>
        <position position="144"/>
    </location>
    <ligand>
        <name>NAD(+)</name>
        <dbReference type="ChEBI" id="CHEBI:57540"/>
    </ligand>
</feature>
<evidence type="ECO:0000256" key="13">
    <source>
        <dbReference type="PIRSR" id="PIRSR000112-3"/>
    </source>
</evidence>
<keyword evidence="6" id="KW-0560">Oxidoreductase</keyword>
<evidence type="ECO:0000256" key="6">
    <source>
        <dbReference type="ARBA" id="ARBA00023002"/>
    </source>
</evidence>
<dbReference type="AlphaFoldDB" id="A1WGC4"/>
<dbReference type="Gene3D" id="3.40.50.1970">
    <property type="match status" value="1"/>
</dbReference>
<dbReference type="PANTHER" id="PTHR43616:SF5">
    <property type="entry name" value="GLYCEROL DEHYDROGENASE 1"/>
    <property type="match status" value="1"/>
</dbReference>
<dbReference type="SUPFAM" id="SSF56796">
    <property type="entry name" value="Dehydroquinate synthase-like"/>
    <property type="match status" value="1"/>
</dbReference>
<evidence type="ECO:0000256" key="5">
    <source>
        <dbReference type="ARBA" id="ARBA00022857"/>
    </source>
</evidence>
<proteinExistence type="inferred from homology"/>
<sequence length="373" mass="38736">MSAAMDMAAGMAAIRVFGAVHRYYQGPGALGLVGQVAASLGRQPLLVADQIVGELVFETASAACRRHGLELRWLPVRGQVTRAAVQTLLAAARAGPAPDIVLAAGGGKGVDTGKALARELGARLLVLPTAASNDGPCSKAFVYYDDAHCMESVQFLPRNPDAVLVDTDVLVRAPRALLVSGIGDALCKLYEGAQVRGCGGLNLFGSAGTIAAQQLSTACERVIREDAAEGLDALQGARPTPAFERLTEALVLLSGLAFENSGLSIAHSLTRGLPQAAGTETTLHGLHVGYGLLVQFVLEERSAAFMAGQIAFHRSVGLAVNLAGLGAREVSARSIGQIARATMRSPHIGHFQRPLSVADLETAMHRLEALAAA</sequence>
<evidence type="ECO:0000256" key="8">
    <source>
        <dbReference type="ARBA" id="ARBA00023098"/>
    </source>
</evidence>
<keyword evidence="9" id="KW-0594">Phospholipid biosynthesis</keyword>
<feature type="binding site" evidence="13">
    <location>
        <begin position="107"/>
        <end position="111"/>
    </location>
    <ligand>
        <name>NAD(+)</name>
        <dbReference type="ChEBI" id="CHEBI:57540"/>
    </ligand>
</feature>
<evidence type="ECO:0000256" key="3">
    <source>
        <dbReference type="ARBA" id="ARBA00022516"/>
    </source>
</evidence>
<dbReference type="HOGENOM" id="CLU_044754_1_0_4"/>
<comment type="cofactor">
    <cofactor evidence="11">
        <name>Zn(2+)</name>
        <dbReference type="ChEBI" id="CHEBI:29105"/>
    </cofactor>
    <text evidence="11">Binds 1 zinc ion per subunit.</text>
</comment>
<reference evidence="15" key="1">
    <citation type="submission" date="2006-12" db="EMBL/GenBank/DDBJ databases">
        <title>Complete sequence of chromosome 1 of Verminephrobacter eiseniae EF01-2.</title>
        <authorList>
            <person name="Copeland A."/>
            <person name="Lucas S."/>
            <person name="Lapidus A."/>
            <person name="Barry K."/>
            <person name="Detter J.C."/>
            <person name="Glavina del Rio T."/>
            <person name="Dalin E."/>
            <person name="Tice H."/>
            <person name="Pitluck S."/>
            <person name="Chertkov O."/>
            <person name="Brettin T."/>
            <person name="Bruce D."/>
            <person name="Han C."/>
            <person name="Tapia R."/>
            <person name="Gilna P."/>
            <person name="Schmutz J."/>
            <person name="Larimer F."/>
            <person name="Land M."/>
            <person name="Hauser L."/>
            <person name="Kyrpides N."/>
            <person name="Kim E."/>
            <person name="Stahl D."/>
            <person name="Richardson P."/>
        </authorList>
    </citation>
    <scope>NUCLEOTIDE SEQUENCE [LARGE SCALE GENOMIC DNA]</scope>
    <source>
        <strain evidence="15">EF01-2</strain>
    </source>
</reference>